<dbReference type="Proteomes" id="UP000824156">
    <property type="component" value="Unassembled WGS sequence"/>
</dbReference>
<dbReference type="GO" id="GO:0006412">
    <property type="term" value="P:translation"/>
    <property type="evidence" value="ECO:0007669"/>
    <property type="project" value="UniProtKB-UniRule"/>
</dbReference>
<dbReference type="FunFam" id="3.30.1390.20:FF:000001">
    <property type="entry name" value="50S ribosomal protein L30"/>
    <property type="match status" value="1"/>
</dbReference>
<gene>
    <name evidence="5 8" type="primary">rpmD</name>
    <name evidence="8" type="ORF">H9853_01715</name>
</gene>
<dbReference type="PANTHER" id="PTHR15892">
    <property type="entry name" value="MITOCHONDRIAL RIBOSOMAL PROTEIN L30"/>
    <property type="match status" value="1"/>
</dbReference>
<dbReference type="PROSITE" id="PS00634">
    <property type="entry name" value="RIBOSOMAL_L30"/>
    <property type="match status" value="1"/>
</dbReference>
<protein>
    <recommendedName>
        <fullName evidence="5">Large ribosomal subunit protein uL30</fullName>
    </recommendedName>
</protein>
<dbReference type="HAMAP" id="MF_01371_B">
    <property type="entry name" value="Ribosomal_uL30_B"/>
    <property type="match status" value="1"/>
</dbReference>
<keyword evidence="3 5" id="KW-0689">Ribosomal protein</keyword>
<dbReference type="AlphaFoldDB" id="A0A9D1W751"/>
<dbReference type="Pfam" id="PF00327">
    <property type="entry name" value="Ribosomal_L30"/>
    <property type="match status" value="1"/>
</dbReference>
<comment type="similarity">
    <text evidence="1 5 6">Belongs to the universal ribosomal protein uL30 family.</text>
</comment>
<dbReference type="InterPro" id="IPR005996">
    <property type="entry name" value="Ribosomal_uL30_bac-type"/>
</dbReference>
<reference evidence="8" key="2">
    <citation type="submission" date="2021-04" db="EMBL/GenBank/DDBJ databases">
        <authorList>
            <person name="Gilroy R."/>
        </authorList>
    </citation>
    <scope>NUCLEOTIDE SEQUENCE</scope>
    <source>
        <strain evidence="8">1719</strain>
    </source>
</reference>
<sequence length="59" mass="6669">MAKLRVTQIRSIIDRPLDQKRTIKALGLRKINHSIEVEANPAIVGMLKKVSHLIAIEQI</sequence>
<keyword evidence="4 5" id="KW-0687">Ribonucleoprotein</keyword>
<dbReference type="CDD" id="cd01658">
    <property type="entry name" value="Ribosomal_L30"/>
    <property type="match status" value="1"/>
</dbReference>
<dbReference type="PIRSF" id="PIRSF002211">
    <property type="entry name" value="Ribosomal_L30_bac-type"/>
    <property type="match status" value="1"/>
</dbReference>
<dbReference type="InterPro" id="IPR036919">
    <property type="entry name" value="Ribo_uL30_ferredoxin-like_sf"/>
</dbReference>
<evidence type="ECO:0000313" key="8">
    <source>
        <dbReference type="EMBL" id="HIX53716.1"/>
    </source>
</evidence>
<evidence type="ECO:0000259" key="7">
    <source>
        <dbReference type="Pfam" id="PF00327"/>
    </source>
</evidence>
<evidence type="ECO:0000256" key="2">
    <source>
        <dbReference type="ARBA" id="ARBA00011838"/>
    </source>
</evidence>
<comment type="caution">
    <text evidence="8">The sequence shown here is derived from an EMBL/GenBank/DDBJ whole genome shotgun (WGS) entry which is preliminary data.</text>
</comment>
<accession>A0A9D1W751</accession>
<organism evidence="8 9">
    <name type="scientific">Candidatus Sphingobacterium stercoripullorum</name>
    <dbReference type="NCBI Taxonomy" id="2838759"/>
    <lineage>
        <taxon>Bacteria</taxon>
        <taxon>Pseudomonadati</taxon>
        <taxon>Bacteroidota</taxon>
        <taxon>Sphingobacteriia</taxon>
        <taxon>Sphingobacteriales</taxon>
        <taxon>Sphingobacteriaceae</taxon>
        <taxon>Sphingobacterium</taxon>
    </lineage>
</organism>
<evidence type="ECO:0000313" key="9">
    <source>
        <dbReference type="Proteomes" id="UP000824156"/>
    </source>
</evidence>
<evidence type="ECO:0000256" key="3">
    <source>
        <dbReference type="ARBA" id="ARBA00022980"/>
    </source>
</evidence>
<dbReference type="InterPro" id="IPR018038">
    <property type="entry name" value="Ribosomal_uL30_CS"/>
</dbReference>
<evidence type="ECO:0000256" key="6">
    <source>
        <dbReference type="RuleBase" id="RU003734"/>
    </source>
</evidence>
<feature type="domain" description="Large ribosomal subunit protein uL30-like ferredoxin-like fold" evidence="7">
    <location>
        <begin position="4"/>
        <end position="54"/>
    </location>
</feature>
<dbReference type="GO" id="GO:0022625">
    <property type="term" value="C:cytosolic large ribosomal subunit"/>
    <property type="evidence" value="ECO:0007669"/>
    <property type="project" value="TreeGrafter"/>
</dbReference>
<dbReference type="EMBL" id="DXEZ01000047">
    <property type="protein sequence ID" value="HIX53716.1"/>
    <property type="molecule type" value="Genomic_DNA"/>
</dbReference>
<evidence type="ECO:0000256" key="1">
    <source>
        <dbReference type="ARBA" id="ARBA00007594"/>
    </source>
</evidence>
<reference evidence="8" key="1">
    <citation type="journal article" date="2021" name="PeerJ">
        <title>Extensive microbial diversity within the chicken gut microbiome revealed by metagenomics and culture.</title>
        <authorList>
            <person name="Gilroy R."/>
            <person name="Ravi A."/>
            <person name="Getino M."/>
            <person name="Pursley I."/>
            <person name="Horton D.L."/>
            <person name="Alikhan N.F."/>
            <person name="Baker D."/>
            <person name="Gharbi K."/>
            <person name="Hall N."/>
            <person name="Watson M."/>
            <person name="Adriaenssens E.M."/>
            <person name="Foster-Nyarko E."/>
            <person name="Jarju S."/>
            <person name="Secka A."/>
            <person name="Antonio M."/>
            <person name="Oren A."/>
            <person name="Chaudhuri R.R."/>
            <person name="La Ragione R."/>
            <person name="Hildebrand F."/>
            <person name="Pallen M.J."/>
        </authorList>
    </citation>
    <scope>NUCLEOTIDE SEQUENCE</scope>
    <source>
        <strain evidence="8">1719</strain>
    </source>
</reference>
<evidence type="ECO:0000256" key="4">
    <source>
        <dbReference type="ARBA" id="ARBA00023274"/>
    </source>
</evidence>
<dbReference type="PANTHER" id="PTHR15892:SF2">
    <property type="entry name" value="LARGE RIBOSOMAL SUBUNIT PROTEIN UL30M"/>
    <property type="match status" value="1"/>
</dbReference>
<evidence type="ECO:0000256" key="5">
    <source>
        <dbReference type="HAMAP-Rule" id="MF_01371"/>
    </source>
</evidence>
<dbReference type="Gene3D" id="3.30.1390.20">
    <property type="entry name" value="Ribosomal protein L30, ferredoxin-like fold domain"/>
    <property type="match status" value="1"/>
</dbReference>
<proteinExistence type="inferred from homology"/>
<name>A0A9D1W751_9SPHI</name>
<dbReference type="NCBIfam" id="TIGR01308">
    <property type="entry name" value="rpmD_bact"/>
    <property type="match status" value="1"/>
</dbReference>
<dbReference type="InterPro" id="IPR016082">
    <property type="entry name" value="Ribosomal_uL30_ferredoxin-like"/>
</dbReference>
<dbReference type="GO" id="GO:0003735">
    <property type="term" value="F:structural constituent of ribosome"/>
    <property type="evidence" value="ECO:0007669"/>
    <property type="project" value="InterPro"/>
</dbReference>
<comment type="subunit">
    <text evidence="2 5">Part of the 50S ribosomal subunit.</text>
</comment>
<dbReference type="SUPFAM" id="SSF55129">
    <property type="entry name" value="Ribosomal protein L30p/L7e"/>
    <property type="match status" value="1"/>
</dbReference>